<gene>
    <name evidence="6" type="ORF">CLV30_11488</name>
</gene>
<dbReference type="EMBL" id="PYGE01000014">
    <property type="protein sequence ID" value="PSL01358.1"/>
    <property type="molecule type" value="Genomic_DNA"/>
</dbReference>
<dbReference type="RefSeq" id="WP_106538594.1">
    <property type="nucleotide sequence ID" value="NZ_ML142899.1"/>
</dbReference>
<evidence type="ECO:0000313" key="7">
    <source>
        <dbReference type="Proteomes" id="UP000243528"/>
    </source>
</evidence>
<dbReference type="Pfam" id="PF01580">
    <property type="entry name" value="FtsK_SpoIIIE"/>
    <property type="match status" value="1"/>
</dbReference>
<name>A0A2P8DVU7_9ACTN</name>
<dbReference type="AlphaFoldDB" id="A0A2P8DVU7"/>
<dbReference type="PROSITE" id="PS50901">
    <property type="entry name" value="FTSK"/>
    <property type="match status" value="1"/>
</dbReference>
<feature type="compositionally biased region" description="Low complexity" evidence="4">
    <location>
        <begin position="375"/>
        <end position="391"/>
    </location>
</feature>
<dbReference type="PANTHER" id="PTHR22683">
    <property type="entry name" value="SPORULATION PROTEIN RELATED"/>
    <property type="match status" value="1"/>
</dbReference>
<dbReference type="Gene3D" id="3.40.50.300">
    <property type="entry name" value="P-loop containing nucleotide triphosphate hydrolases"/>
    <property type="match status" value="1"/>
</dbReference>
<evidence type="ECO:0000256" key="2">
    <source>
        <dbReference type="ARBA" id="ARBA00022840"/>
    </source>
</evidence>
<feature type="compositionally biased region" description="Low complexity" evidence="4">
    <location>
        <begin position="1"/>
        <end position="15"/>
    </location>
</feature>
<keyword evidence="7" id="KW-1185">Reference proteome</keyword>
<keyword evidence="2 3" id="KW-0067">ATP-binding</keyword>
<feature type="region of interest" description="Disordered" evidence="4">
    <location>
        <begin position="374"/>
        <end position="393"/>
    </location>
</feature>
<comment type="caution">
    <text evidence="6">The sequence shown here is derived from an EMBL/GenBank/DDBJ whole genome shotgun (WGS) entry which is preliminary data.</text>
</comment>
<keyword evidence="1 3" id="KW-0547">Nucleotide-binding</keyword>
<organism evidence="6 7">
    <name type="scientific">Haloactinopolyspora alba</name>
    <dbReference type="NCBI Taxonomy" id="648780"/>
    <lineage>
        <taxon>Bacteria</taxon>
        <taxon>Bacillati</taxon>
        <taxon>Actinomycetota</taxon>
        <taxon>Actinomycetes</taxon>
        <taxon>Jiangellales</taxon>
        <taxon>Jiangellaceae</taxon>
        <taxon>Haloactinopolyspora</taxon>
    </lineage>
</organism>
<evidence type="ECO:0000256" key="3">
    <source>
        <dbReference type="PROSITE-ProRule" id="PRU00289"/>
    </source>
</evidence>
<dbReference type="GO" id="GO:0003677">
    <property type="term" value="F:DNA binding"/>
    <property type="evidence" value="ECO:0007669"/>
    <property type="project" value="InterPro"/>
</dbReference>
<feature type="binding site" evidence="3">
    <location>
        <begin position="418"/>
        <end position="425"/>
    </location>
    <ligand>
        <name>ATP</name>
        <dbReference type="ChEBI" id="CHEBI:30616"/>
    </ligand>
</feature>
<feature type="region of interest" description="Disordered" evidence="4">
    <location>
        <begin position="1"/>
        <end position="22"/>
    </location>
</feature>
<dbReference type="OrthoDB" id="9807790at2"/>
<dbReference type="SMART" id="SM00382">
    <property type="entry name" value="AAA"/>
    <property type="match status" value="1"/>
</dbReference>
<dbReference type="GO" id="GO:0005524">
    <property type="term" value="F:ATP binding"/>
    <property type="evidence" value="ECO:0007669"/>
    <property type="project" value="UniProtKB-UniRule"/>
</dbReference>
<sequence>MRLSALRAGRRAGTGPDDPPARLAHAVDTTDHAAEQLRVLAARAAERERRRFAEQQQTLTRDAERRHARTNALLAAATDRARLDITELLGHGPGYAHQPWDAAVWEEPYDEPVEPPRVVHVATLGLASPNSIVELPFVLPALGANVVITHTPAGRAPAHNLAQGFVTRALAAAPPGSLRAHLLDAGGLGQNLGILSRLPEPLVSGGVRATHDEIAAELTTLREHVHRLNSRVLLGDGDSLVSRWHDGSAQGVPCTLVFAAGLDGSLHTDDAQQLWSLARTGNRCGVAVVAVIDTGRDLPQGVSLSDLTSTAEHVHVDDDGGASWESAPPALHHHTRVRCPNPPGTRQHRFLATVLAPAAARGSNRPVRLTELLQSEPPESASTTTTVSAPVGLGADGTPIELAVGDDEDVPIGGLLVGPSGSGKTTLLHAFIHALVHRYPPDELELHLLDMKAGVEFAEYAPRPGSPALPHVRTVGIEADATFALGVLHHLRSVDARRKQLFKDASAAFGQEIKNIAEYREVTGARLPRVLLIADEFQLMLAGPTEDEAWSSLDVLAKQGRSQGIHLLLATQSLNSVGQGRGLQKASVFDQLELRLGLRCKPDELSTLLDRTVRDRLDTGRRGSGVLNRSHGDRDADQLFQAGLLEPDERRSIRADIDARHLAGPRPIRVSRGASAVELADVADTLTAATTPSIYVGAPVGVDPPLVGVPAHPGGGRGLLLSDRDESRAVNSVAAILAGLALQPGCRDARFVVLDLLPETVPARRPLDRVVELLGERVTTVTEKDAGTLPDVAADHGGAAFVAVLGLQYSDLEVPFYAATDEPHPLSWLCSDAPARSVFPLIWLDTPDRLRSLGPDGERLQLRADAGTDVVDTATFLGRRPPFAAARGRMWFHDLAGDTDPRLVDPLTVGTHLPELLDGALR</sequence>
<proteinExistence type="predicted"/>
<reference evidence="6 7" key="1">
    <citation type="submission" date="2018-03" db="EMBL/GenBank/DDBJ databases">
        <title>Genomic Encyclopedia of Archaeal and Bacterial Type Strains, Phase II (KMG-II): from individual species to whole genera.</title>
        <authorList>
            <person name="Goeker M."/>
        </authorList>
    </citation>
    <scope>NUCLEOTIDE SEQUENCE [LARGE SCALE GENOMIC DNA]</scope>
    <source>
        <strain evidence="6 7">DSM 45211</strain>
    </source>
</reference>
<accession>A0A2P8DVU7</accession>
<dbReference type="Proteomes" id="UP000243528">
    <property type="component" value="Unassembled WGS sequence"/>
</dbReference>
<dbReference type="PANTHER" id="PTHR22683:SF41">
    <property type="entry name" value="DNA TRANSLOCASE FTSK"/>
    <property type="match status" value="1"/>
</dbReference>
<dbReference type="SUPFAM" id="SSF52540">
    <property type="entry name" value="P-loop containing nucleoside triphosphate hydrolases"/>
    <property type="match status" value="1"/>
</dbReference>
<feature type="domain" description="FtsK" evidence="5">
    <location>
        <begin position="397"/>
        <end position="607"/>
    </location>
</feature>
<protein>
    <submittedName>
        <fullName evidence="6">FtsK/SpoIIIE family protein</fullName>
    </submittedName>
</protein>
<dbReference type="InterPro" id="IPR050206">
    <property type="entry name" value="FtsK/SpoIIIE/SftA"/>
</dbReference>
<evidence type="ECO:0000256" key="4">
    <source>
        <dbReference type="SAM" id="MobiDB-lite"/>
    </source>
</evidence>
<evidence type="ECO:0000256" key="1">
    <source>
        <dbReference type="ARBA" id="ARBA00022741"/>
    </source>
</evidence>
<dbReference type="InterPro" id="IPR027417">
    <property type="entry name" value="P-loop_NTPase"/>
</dbReference>
<evidence type="ECO:0000259" key="5">
    <source>
        <dbReference type="PROSITE" id="PS50901"/>
    </source>
</evidence>
<dbReference type="InterPro" id="IPR003593">
    <property type="entry name" value="AAA+_ATPase"/>
</dbReference>
<dbReference type="InterPro" id="IPR002543">
    <property type="entry name" value="FtsK_dom"/>
</dbReference>
<evidence type="ECO:0000313" key="6">
    <source>
        <dbReference type="EMBL" id="PSL01358.1"/>
    </source>
</evidence>